<comment type="caution">
    <text evidence="2">The sequence shown here is derived from an EMBL/GenBank/DDBJ whole genome shotgun (WGS) entry which is preliminary data.</text>
</comment>
<evidence type="ECO:0000313" key="3">
    <source>
        <dbReference type="Proteomes" id="UP001302676"/>
    </source>
</evidence>
<dbReference type="GeneID" id="87819220"/>
<dbReference type="GO" id="GO:0016491">
    <property type="term" value="F:oxidoreductase activity"/>
    <property type="evidence" value="ECO:0007669"/>
    <property type="project" value="UniProtKB-KW"/>
</dbReference>
<keyword evidence="3" id="KW-1185">Reference proteome</keyword>
<name>A0AAN6ZQZ2_9PEZI</name>
<dbReference type="AlphaFoldDB" id="A0AAN6ZQZ2"/>
<protein>
    <recommendedName>
        <fullName evidence="4">Oxidoreductase AflY</fullName>
    </recommendedName>
</protein>
<keyword evidence="1" id="KW-0560">Oxidoreductase</keyword>
<evidence type="ECO:0000256" key="1">
    <source>
        <dbReference type="ARBA" id="ARBA00023002"/>
    </source>
</evidence>
<accession>A0AAN6ZQZ2</accession>
<sequence>MATNTPSDAATTVHLSPRTSPGYTHVAGLTDECAKKTSELLTVNHKLYHTRWNLTFHNHIAHHLLAIWALGGSPAEIQDMWDYNAPYQGAIERPRAADSPEPDLKDPVQFEKCLGVDDCYLDFLRFFEGEIAEKGVPAVIHEYLLKGDERADDIFGRMYTDLVHPIIHLGSALEFDQPGLVAEALAGACVHFSWPKTFLLPTEEHVRSNPGEQSTPFLQLLDGMRHDPVIASGVRDGDPFNKIPDAFLKRVTPAQLVPHLSRFRVKAEPEDLRRKTTEMLYASAYVLGAAQRPGKREKMDFVTLHSATLAVFYPALLALDWLSDAEKARMLEAKVRVDAVMYAGCACPALYPERIIDYVPQHPADGWPELIHRAIVYRDEGHAAKLIRALYCVEQLDEPVPENFPIGKEHLIKIAHMAMDSIEASLEPDGHNTPDHVAKAVLDRVGHGGEMVLNNTIRWVFYGGLEKAWLYVPEKKIPV</sequence>
<dbReference type="Pfam" id="PF14027">
    <property type="entry name" value="Questin_oxidase"/>
    <property type="match status" value="1"/>
</dbReference>
<organism evidence="2 3">
    <name type="scientific">Dichotomopilus funicola</name>
    <dbReference type="NCBI Taxonomy" id="1934379"/>
    <lineage>
        <taxon>Eukaryota</taxon>
        <taxon>Fungi</taxon>
        <taxon>Dikarya</taxon>
        <taxon>Ascomycota</taxon>
        <taxon>Pezizomycotina</taxon>
        <taxon>Sordariomycetes</taxon>
        <taxon>Sordariomycetidae</taxon>
        <taxon>Sordariales</taxon>
        <taxon>Chaetomiaceae</taxon>
        <taxon>Dichotomopilus</taxon>
    </lineage>
</organism>
<dbReference type="EMBL" id="MU853555">
    <property type="protein sequence ID" value="KAK4147652.1"/>
    <property type="molecule type" value="Genomic_DNA"/>
</dbReference>
<dbReference type="RefSeq" id="XP_062641023.1">
    <property type="nucleotide sequence ID" value="XM_062782607.1"/>
</dbReference>
<dbReference type="PANTHER" id="PTHR35870">
    <property type="entry name" value="PROTEIN, PUTATIVE (AFU_ORTHOLOGUE AFUA_5G03330)-RELATED"/>
    <property type="match status" value="1"/>
</dbReference>
<evidence type="ECO:0000313" key="2">
    <source>
        <dbReference type="EMBL" id="KAK4147652.1"/>
    </source>
</evidence>
<dbReference type="PANTHER" id="PTHR35870:SF1">
    <property type="entry name" value="PROTEIN, PUTATIVE (AFU_ORTHOLOGUE AFUA_5G03330)-RELATED"/>
    <property type="match status" value="1"/>
</dbReference>
<dbReference type="Proteomes" id="UP001302676">
    <property type="component" value="Unassembled WGS sequence"/>
</dbReference>
<evidence type="ECO:0008006" key="4">
    <source>
        <dbReference type="Google" id="ProtNLM"/>
    </source>
</evidence>
<dbReference type="InterPro" id="IPR025337">
    <property type="entry name" value="Questin_oxidase-like"/>
</dbReference>
<proteinExistence type="predicted"/>
<reference evidence="2" key="2">
    <citation type="submission" date="2023-05" db="EMBL/GenBank/DDBJ databases">
        <authorList>
            <consortium name="Lawrence Berkeley National Laboratory"/>
            <person name="Steindorff A."/>
            <person name="Hensen N."/>
            <person name="Bonometti L."/>
            <person name="Westerberg I."/>
            <person name="Brannstrom I.O."/>
            <person name="Guillou S."/>
            <person name="Cros-Aarteil S."/>
            <person name="Calhoun S."/>
            <person name="Haridas S."/>
            <person name="Kuo A."/>
            <person name="Mondo S."/>
            <person name="Pangilinan J."/>
            <person name="Riley R."/>
            <person name="Labutti K."/>
            <person name="Andreopoulos B."/>
            <person name="Lipzen A."/>
            <person name="Chen C."/>
            <person name="Yanf M."/>
            <person name="Daum C."/>
            <person name="Ng V."/>
            <person name="Clum A."/>
            <person name="Ohm R."/>
            <person name="Martin F."/>
            <person name="Silar P."/>
            <person name="Natvig D."/>
            <person name="Lalanne C."/>
            <person name="Gautier V."/>
            <person name="Ament-Velasquez S.L."/>
            <person name="Kruys A."/>
            <person name="Hutchinson M.I."/>
            <person name="Powell A.J."/>
            <person name="Barry K."/>
            <person name="Miller A.N."/>
            <person name="Grigoriev I.V."/>
            <person name="Debuchy R."/>
            <person name="Gladieux P."/>
            <person name="Thoren M.H."/>
            <person name="Johannesson H."/>
        </authorList>
    </citation>
    <scope>NUCLEOTIDE SEQUENCE</scope>
    <source>
        <strain evidence="2">CBS 141.50</strain>
    </source>
</reference>
<gene>
    <name evidence="2" type="ORF">C8A04DRAFT_33805</name>
</gene>
<reference evidence="2" key="1">
    <citation type="journal article" date="2023" name="Mol. Phylogenet. Evol.">
        <title>Genome-scale phylogeny and comparative genomics of the fungal order Sordariales.</title>
        <authorList>
            <person name="Hensen N."/>
            <person name="Bonometti L."/>
            <person name="Westerberg I."/>
            <person name="Brannstrom I.O."/>
            <person name="Guillou S."/>
            <person name="Cros-Aarteil S."/>
            <person name="Calhoun S."/>
            <person name="Haridas S."/>
            <person name="Kuo A."/>
            <person name="Mondo S."/>
            <person name="Pangilinan J."/>
            <person name="Riley R."/>
            <person name="LaButti K."/>
            <person name="Andreopoulos B."/>
            <person name="Lipzen A."/>
            <person name="Chen C."/>
            <person name="Yan M."/>
            <person name="Daum C."/>
            <person name="Ng V."/>
            <person name="Clum A."/>
            <person name="Steindorff A."/>
            <person name="Ohm R.A."/>
            <person name="Martin F."/>
            <person name="Silar P."/>
            <person name="Natvig D.O."/>
            <person name="Lalanne C."/>
            <person name="Gautier V."/>
            <person name="Ament-Velasquez S.L."/>
            <person name="Kruys A."/>
            <person name="Hutchinson M.I."/>
            <person name="Powell A.J."/>
            <person name="Barry K."/>
            <person name="Miller A.N."/>
            <person name="Grigoriev I.V."/>
            <person name="Debuchy R."/>
            <person name="Gladieux P."/>
            <person name="Hiltunen Thoren M."/>
            <person name="Johannesson H."/>
        </authorList>
    </citation>
    <scope>NUCLEOTIDE SEQUENCE</scope>
    <source>
        <strain evidence="2">CBS 141.50</strain>
    </source>
</reference>